<keyword evidence="1" id="KW-1015">Disulfide bond</keyword>
<dbReference type="EMBL" id="JALLBG020000157">
    <property type="protein sequence ID" value="KAL3761131.1"/>
    <property type="molecule type" value="Genomic_DNA"/>
</dbReference>
<sequence>MKFVLSNLIAVVVSASSPVFVTGKPSFHTTTTHAFTRSVGVAPTSTTTSCTTTTTVNEILSIRGGAVHESQTLSDLESRIQSAALQNKLTVVDFTATWCGPCKMIAPVFHELSNELGSRVQFVKVDVDENPEAAQKYGVSAMPTFLFIKGGEEVDRLMGANSERLKEVCVCVSLSQDFHMYEQQSNCYKKIGLRGVLEVYFTGSMSVK</sequence>
<organism evidence="4 5">
    <name type="scientific">Discostella pseudostelligera</name>
    <dbReference type="NCBI Taxonomy" id="259834"/>
    <lineage>
        <taxon>Eukaryota</taxon>
        <taxon>Sar</taxon>
        <taxon>Stramenopiles</taxon>
        <taxon>Ochrophyta</taxon>
        <taxon>Bacillariophyta</taxon>
        <taxon>Coscinodiscophyceae</taxon>
        <taxon>Thalassiosirophycidae</taxon>
        <taxon>Stephanodiscales</taxon>
        <taxon>Stephanodiscaceae</taxon>
        <taxon>Discostella</taxon>
    </lineage>
</organism>
<protein>
    <recommendedName>
        <fullName evidence="3">Thioredoxin domain-containing protein</fullName>
    </recommendedName>
</protein>
<evidence type="ECO:0000313" key="5">
    <source>
        <dbReference type="Proteomes" id="UP001530293"/>
    </source>
</evidence>
<dbReference type="PRINTS" id="PR00421">
    <property type="entry name" value="THIOREDOXIN"/>
</dbReference>
<evidence type="ECO:0000313" key="4">
    <source>
        <dbReference type="EMBL" id="KAL3761131.1"/>
    </source>
</evidence>
<keyword evidence="5" id="KW-1185">Reference proteome</keyword>
<dbReference type="FunFam" id="3.40.30.10:FF:000245">
    <property type="entry name" value="Thioredoxin"/>
    <property type="match status" value="1"/>
</dbReference>
<proteinExistence type="predicted"/>
<dbReference type="PROSITE" id="PS51352">
    <property type="entry name" value="THIOREDOXIN_2"/>
    <property type="match status" value="1"/>
</dbReference>
<dbReference type="InterPro" id="IPR013766">
    <property type="entry name" value="Thioredoxin_domain"/>
</dbReference>
<accession>A0ABD3MAS1</accession>
<name>A0ABD3MAS1_9STRA</name>
<dbReference type="Pfam" id="PF00085">
    <property type="entry name" value="Thioredoxin"/>
    <property type="match status" value="1"/>
</dbReference>
<reference evidence="4 5" key="1">
    <citation type="submission" date="2024-10" db="EMBL/GenBank/DDBJ databases">
        <title>Updated reference genomes for cyclostephanoid diatoms.</title>
        <authorList>
            <person name="Roberts W.R."/>
            <person name="Alverson A.J."/>
        </authorList>
    </citation>
    <scope>NUCLEOTIDE SEQUENCE [LARGE SCALE GENOMIC DNA]</scope>
    <source>
        <strain evidence="4 5">AJA232-27</strain>
    </source>
</reference>
<dbReference type="InterPro" id="IPR017937">
    <property type="entry name" value="Thioredoxin_CS"/>
</dbReference>
<comment type="caution">
    <text evidence="4">The sequence shown here is derived from an EMBL/GenBank/DDBJ whole genome shotgun (WGS) entry which is preliminary data.</text>
</comment>
<evidence type="ECO:0000259" key="3">
    <source>
        <dbReference type="PROSITE" id="PS51352"/>
    </source>
</evidence>
<dbReference type="PROSITE" id="PS00194">
    <property type="entry name" value="THIOREDOXIN_1"/>
    <property type="match status" value="1"/>
</dbReference>
<feature type="signal peptide" evidence="2">
    <location>
        <begin position="1"/>
        <end position="23"/>
    </location>
</feature>
<dbReference type="InterPro" id="IPR005746">
    <property type="entry name" value="Thioredoxin"/>
</dbReference>
<feature type="chain" id="PRO_5044891708" description="Thioredoxin domain-containing protein" evidence="2">
    <location>
        <begin position="24"/>
        <end position="208"/>
    </location>
</feature>
<feature type="domain" description="Thioredoxin" evidence="3">
    <location>
        <begin position="41"/>
        <end position="174"/>
    </location>
</feature>
<dbReference type="NCBIfam" id="TIGR01068">
    <property type="entry name" value="thioredoxin"/>
    <property type="match status" value="1"/>
</dbReference>
<dbReference type="AlphaFoldDB" id="A0ABD3MAS1"/>
<dbReference type="CDD" id="cd02947">
    <property type="entry name" value="TRX_family"/>
    <property type="match status" value="1"/>
</dbReference>
<dbReference type="PANTHER" id="PTHR46115">
    <property type="entry name" value="THIOREDOXIN-LIKE PROTEIN 1"/>
    <property type="match status" value="1"/>
</dbReference>
<dbReference type="SUPFAM" id="SSF52833">
    <property type="entry name" value="Thioredoxin-like"/>
    <property type="match status" value="1"/>
</dbReference>
<dbReference type="Gene3D" id="3.40.30.10">
    <property type="entry name" value="Glutaredoxin"/>
    <property type="match status" value="1"/>
</dbReference>
<evidence type="ECO:0000256" key="1">
    <source>
        <dbReference type="ARBA" id="ARBA00023157"/>
    </source>
</evidence>
<gene>
    <name evidence="4" type="ORF">ACHAWU_002381</name>
</gene>
<keyword evidence="2" id="KW-0732">Signal</keyword>
<dbReference type="Proteomes" id="UP001530293">
    <property type="component" value="Unassembled WGS sequence"/>
</dbReference>
<dbReference type="InterPro" id="IPR036249">
    <property type="entry name" value="Thioredoxin-like_sf"/>
</dbReference>
<evidence type="ECO:0000256" key="2">
    <source>
        <dbReference type="SAM" id="SignalP"/>
    </source>
</evidence>